<keyword evidence="3" id="KW-1185">Reference proteome</keyword>
<dbReference type="AlphaFoldDB" id="A0A4Y2GRD1"/>
<evidence type="ECO:0000313" key="3">
    <source>
        <dbReference type="Proteomes" id="UP000499080"/>
    </source>
</evidence>
<gene>
    <name evidence="2" type="ORF">AVEN_120174_1</name>
</gene>
<organism evidence="2 3">
    <name type="scientific">Araneus ventricosus</name>
    <name type="common">Orbweaver spider</name>
    <name type="synonym">Epeira ventricosa</name>
    <dbReference type="NCBI Taxonomy" id="182803"/>
    <lineage>
        <taxon>Eukaryota</taxon>
        <taxon>Metazoa</taxon>
        <taxon>Ecdysozoa</taxon>
        <taxon>Arthropoda</taxon>
        <taxon>Chelicerata</taxon>
        <taxon>Arachnida</taxon>
        <taxon>Araneae</taxon>
        <taxon>Araneomorphae</taxon>
        <taxon>Entelegynae</taxon>
        <taxon>Araneoidea</taxon>
        <taxon>Araneidae</taxon>
        <taxon>Araneus</taxon>
    </lineage>
</organism>
<protein>
    <submittedName>
        <fullName evidence="2">Uncharacterized protein</fullName>
    </submittedName>
</protein>
<reference evidence="2 3" key="1">
    <citation type="journal article" date="2019" name="Sci. Rep.">
        <title>Orb-weaving spider Araneus ventricosus genome elucidates the spidroin gene catalogue.</title>
        <authorList>
            <person name="Kono N."/>
            <person name="Nakamura H."/>
            <person name="Ohtoshi R."/>
            <person name="Moran D.A.P."/>
            <person name="Shinohara A."/>
            <person name="Yoshida Y."/>
            <person name="Fujiwara M."/>
            <person name="Mori M."/>
            <person name="Tomita M."/>
            <person name="Arakawa K."/>
        </authorList>
    </citation>
    <scope>NUCLEOTIDE SEQUENCE [LARGE SCALE GENOMIC DNA]</scope>
</reference>
<dbReference type="EMBL" id="BGPR01001498">
    <property type="protein sequence ID" value="GBM55375.1"/>
    <property type="molecule type" value="Genomic_DNA"/>
</dbReference>
<sequence>MSARTIPFCDSSQRLDPSSPQRLDPSELKCRKSGHLMEMQHKNSQKPMRQADHEIGISKSRDHHILKQCHFQSFIPSISLASSEMTRIEARRNMVIF</sequence>
<evidence type="ECO:0000256" key="1">
    <source>
        <dbReference type="SAM" id="MobiDB-lite"/>
    </source>
</evidence>
<feature type="region of interest" description="Disordered" evidence="1">
    <location>
        <begin position="1"/>
        <end position="27"/>
    </location>
</feature>
<comment type="caution">
    <text evidence="2">The sequence shown here is derived from an EMBL/GenBank/DDBJ whole genome shotgun (WGS) entry which is preliminary data.</text>
</comment>
<name>A0A4Y2GRD1_ARAVE</name>
<accession>A0A4Y2GRD1</accession>
<evidence type="ECO:0000313" key="2">
    <source>
        <dbReference type="EMBL" id="GBM55375.1"/>
    </source>
</evidence>
<dbReference type="Proteomes" id="UP000499080">
    <property type="component" value="Unassembled WGS sequence"/>
</dbReference>
<feature type="compositionally biased region" description="Polar residues" evidence="1">
    <location>
        <begin position="10"/>
        <end position="21"/>
    </location>
</feature>
<proteinExistence type="predicted"/>